<dbReference type="Pfam" id="PF01636">
    <property type="entry name" value="APH"/>
    <property type="match status" value="1"/>
</dbReference>
<gene>
    <name evidence="2" type="ORF">GCM10017772_31420</name>
</gene>
<name>A0A919FZL2_9MICO</name>
<proteinExistence type="predicted"/>
<sequence>MSPALRPGWRDLPPLLRDRITDMLGARVIASRHPEDSGILPGAQFQVQTTKGHAFIKAIGTEQVGTLNFLRQEIALAPLIPAAAPHPELLWSIDEVLGNLGTWVAVGYTMRETVRPIDLSWPEEDVAALVRVVRGIGEIEAPDNPMFLPEEKVFPTDSWEVLADKRPAGLAHHTPWLANRLEGLAEIASHAPDAIAGTSLQHGTLRVQNVLLPETPGEQAVVGDWIRGSVGAPYLDLVSMLLHVRTNDGPPPEATLRQYGLPPGTEHDAVTCWVAVLAGHYVKSSMDPPPTDMPELRSYQHRLARVAVSWLQTRLGF</sequence>
<dbReference type="InterPro" id="IPR011009">
    <property type="entry name" value="Kinase-like_dom_sf"/>
</dbReference>
<dbReference type="Proteomes" id="UP000627369">
    <property type="component" value="Unassembled WGS sequence"/>
</dbReference>
<comment type="caution">
    <text evidence="2">The sequence shown here is derived from an EMBL/GenBank/DDBJ whole genome shotgun (WGS) entry which is preliminary data.</text>
</comment>
<evidence type="ECO:0000259" key="1">
    <source>
        <dbReference type="Pfam" id="PF01636"/>
    </source>
</evidence>
<reference evidence="2" key="2">
    <citation type="submission" date="2020-09" db="EMBL/GenBank/DDBJ databases">
        <authorList>
            <person name="Sun Q."/>
            <person name="Zhou Y."/>
        </authorList>
    </citation>
    <scope>NUCLEOTIDE SEQUENCE</scope>
    <source>
        <strain evidence="2">CGMCC 4.7398</strain>
    </source>
</reference>
<dbReference type="InterPro" id="IPR002575">
    <property type="entry name" value="Aminoglycoside_PTrfase"/>
</dbReference>
<evidence type="ECO:0000313" key="3">
    <source>
        <dbReference type="Proteomes" id="UP000627369"/>
    </source>
</evidence>
<dbReference type="SUPFAM" id="SSF56112">
    <property type="entry name" value="Protein kinase-like (PK-like)"/>
    <property type="match status" value="1"/>
</dbReference>
<keyword evidence="3" id="KW-1185">Reference proteome</keyword>
<dbReference type="Gene3D" id="3.90.1200.10">
    <property type="match status" value="1"/>
</dbReference>
<protein>
    <recommendedName>
        <fullName evidence="1">Aminoglycoside phosphotransferase domain-containing protein</fullName>
    </recommendedName>
</protein>
<evidence type="ECO:0000313" key="2">
    <source>
        <dbReference type="EMBL" id="GHH75335.1"/>
    </source>
</evidence>
<reference evidence="2" key="1">
    <citation type="journal article" date="2014" name="Int. J. Syst. Evol. Microbiol.">
        <title>Complete genome sequence of Corynebacterium casei LMG S-19264T (=DSM 44701T), isolated from a smear-ripened cheese.</title>
        <authorList>
            <consortium name="US DOE Joint Genome Institute (JGI-PGF)"/>
            <person name="Walter F."/>
            <person name="Albersmeier A."/>
            <person name="Kalinowski J."/>
            <person name="Ruckert C."/>
        </authorList>
    </citation>
    <scope>NUCLEOTIDE SEQUENCE</scope>
    <source>
        <strain evidence="2">CGMCC 4.7398</strain>
    </source>
</reference>
<dbReference type="EMBL" id="BNAS01000004">
    <property type="protein sequence ID" value="GHH75335.1"/>
    <property type="molecule type" value="Genomic_DNA"/>
</dbReference>
<dbReference type="AlphaFoldDB" id="A0A919FZL2"/>
<organism evidence="2 3">
    <name type="scientific">Promicromonospora soli</name>
    <dbReference type="NCBI Taxonomy" id="2035533"/>
    <lineage>
        <taxon>Bacteria</taxon>
        <taxon>Bacillati</taxon>
        <taxon>Actinomycetota</taxon>
        <taxon>Actinomycetes</taxon>
        <taxon>Micrococcales</taxon>
        <taxon>Promicromonosporaceae</taxon>
        <taxon>Promicromonospora</taxon>
    </lineage>
</organism>
<accession>A0A919FZL2</accession>
<feature type="domain" description="Aminoglycoside phosphotransferase" evidence="1">
    <location>
        <begin position="44"/>
        <end position="263"/>
    </location>
</feature>